<keyword evidence="2 4" id="KW-0862">Zinc</keyword>
<dbReference type="InterPro" id="IPR050129">
    <property type="entry name" value="Zn_alcohol_dh"/>
</dbReference>
<evidence type="ECO:0000256" key="3">
    <source>
        <dbReference type="ARBA" id="ARBA00023002"/>
    </source>
</evidence>
<dbReference type="Proteomes" id="UP000622317">
    <property type="component" value="Unassembled WGS sequence"/>
</dbReference>
<dbReference type="PANTHER" id="PTHR43401">
    <property type="entry name" value="L-THREONINE 3-DEHYDROGENASE"/>
    <property type="match status" value="1"/>
</dbReference>
<keyword evidence="1 4" id="KW-0479">Metal-binding</keyword>
<dbReference type="Pfam" id="PF00107">
    <property type="entry name" value="ADH_zinc_N"/>
    <property type="match status" value="1"/>
</dbReference>
<dbReference type="SUPFAM" id="SSF50129">
    <property type="entry name" value="GroES-like"/>
    <property type="match status" value="1"/>
</dbReference>
<gene>
    <name evidence="6" type="ORF">IEN85_00070</name>
</gene>
<comment type="cofactor">
    <cofactor evidence="4">
        <name>Zn(2+)</name>
        <dbReference type="ChEBI" id="CHEBI:29105"/>
    </cofactor>
</comment>
<keyword evidence="3" id="KW-0560">Oxidoreductase</keyword>
<dbReference type="GO" id="GO:0008270">
    <property type="term" value="F:zinc ion binding"/>
    <property type="evidence" value="ECO:0007669"/>
    <property type="project" value="InterPro"/>
</dbReference>
<dbReference type="InterPro" id="IPR020843">
    <property type="entry name" value="ER"/>
</dbReference>
<organism evidence="6 7">
    <name type="scientific">Pelagicoccus enzymogenes</name>
    <dbReference type="NCBI Taxonomy" id="2773457"/>
    <lineage>
        <taxon>Bacteria</taxon>
        <taxon>Pseudomonadati</taxon>
        <taxon>Verrucomicrobiota</taxon>
        <taxon>Opitutia</taxon>
        <taxon>Puniceicoccales</taxon>
        <taxon>Pelagicoccaceae</taxon>
        <taxon>Pelagicoccus</taxon>
    </lineage>
</organism>
<dbReference type="AlphaFoldDB" id="A0A927F3R8"/>
<dbReference type="GO" id="GO:0016616">
    <property type="term" value="F:oxidoreductase activity, acting on the CH-OH group of donors, NAD or NADP as acceptor"/>
    <property type="evidence" value="ECO:0007669"/>
    <property type="project" value="UniProtKB-ARBA"/>
</dbReference>
<dbReference type="Gene3D" id="3.90.180.10">
    <property type="entry name" value="Medium-chain alcohol dehydrogenases, catalytic domain"/>
    <property type="match status" value="2"/>
</dbReference>
<dbReference type="SUPFAM" id="SSF51735">
    <property type="entry name" value="NAD(P)-binding Rossmann-fold domains"/>
    <property type="match status" value="1"/>
</dbReference>
<proteinExistence type="inferred from homology"/>
<comment type="caution">
    <text evidence="6">The sequence shown here is derived from an EMBL/GenBank/DDBJ whole genome shotgun (WGS) entry which is preliminary data.</text>
</comment>
<accession>A0A927F3R8</accession>
<dbReference type="InterPro" id="IPR011032">
    <property type="entry name" value="GroES-like_sf"/>
</dbReference>
<evidence type="ECO:0000259" key="5">
    <source>
        <dbReference type="SMART" id="SM00829"/>
    </source>
</evidence>
<sequence length="321" mass="34808">MKAIRYEAAGQPEWVEAPIPDPGPGQVLLKVEGVATCPQWDMHLMRGESMVPGGVIDYPTAIGHPGHEAVGIVERLGGGAEGFAVGDRVALWQDQGAGRDGCYAEYVIADTANLIAVPKNLSIEEIASLELAMCIQVSFDQILNIAPIEGKRFGVSGLGPAGLLAVQLAKAYGASEVVAFDPVEARRDLALSLGADRVLDPRDPECFPYNRFKPERLELAVDCTGLPVSVEFLMQRTREVVALFGVLREEVRFGFFHWCGALHLVGYGNQNRFAAERALQHIKSGSLKLAPLISATMPLSDYRKGIELLQKQEAIKICFTP</sequence>
<dbReference type="PANTHER" id="PTHR43401:SF2">
    <property type="entry name" value="L-THREONINE 3-DEHYDROGENASE"/>
    <property type="match status" value="1"/>
</dbReference>
<evidence type="ECO:0000256" key="2">
    <source>
        <dbReference type="ARBA" id="ARBA00022833"/>
    </source>
</evidence>
<dbReference type="InterPro" id="IPR013154">
    <property type="entry name" value="ADH-like_N"/>
</dbReference>
<comment type="similarity">
    <text evidence="4">Belongs to the zinc-containing alcohol dehydrogenase family.</text>
</comment>
<protein>
    <submittedName>
        <fullName evidence="6">Zinc-binding dehydrogenase</fullName>
    </submittedName>
</protein>
<dbReference type="InterPro" id="IPR036291">
    <property type="entry name" value="NAD(P)-bd_dom_sf"/>
</dbReference>
<dbReference type="Pfam" id="PF08240">
    <property type="entry name" value="ADH_N"/>
    <property type="match status" value="1"/>
</dbReference>
<evidence type="ECO:0000256" key="4">
    <source>
        <dbReference type="RuleBase" id="RU361277"/>
    </source>
</evidence>
<dbReference type="InterPro" id="IPR013149">
    <property type="entry name" value="ADH-like_C"/>
</dbReference>
<keyword evidence="7" id="KW-1185">Reference proteome</keyword>
<dbReference type="Gene3D" id="3.40.50.720">
    <property type="entry name" value="NAD(P)-binding Rossmann-like Domain"/>
    <property type="match status" value="1"/>
</dbReference>
<reference evidence="6" key="1">
    <citation type="submission" date="2020-09" db="EMBL/GenBank/DDBJ databases">
        <title>Pelagicoccus enzymogenes sp. nov. with an EPS production, isolated from marine sediment.</title>
        <authorList>
            <person name="Feng X."/>
        </authorList>
    </citation>
    <scope>NUCLEOTIDE SEQUENCE</scope>
    <source>
        <strain evidence="6">NFK12</strain>
    </source>
</reference>
<dbReference type="PROSITE" id="PS00059">
    <property type="entry name" value="ADH_ZINC"/>
    <property type="match status" value="1"/>
</dbReference>
<name>A0A927F3R8_9BACT</name>
<evidence type="ECO:0000313" key="6">
    <source>
        <dbReference type="EMBL" id="MBD5777887.1"/>
    </source>
</evidence>
<dbReference type="RefSeq" id="WP_191615019.1">
    <property type="nucleotide sequence ID" value="NZ_JACYFG010000002.1"/>
</dbReference>
<dbReference type="InterPro" id="IPR002328">
    <property type="entry name" value="ADH_Zn_CS"/>
</dbReference>
<evidence type="ECO:0000256" key="1">
    <source>
        <dbReference type="ARBA" id="ARBA00022723"/>
    </source>
</evidence>
<dbReference type="EMBL" id="JACYFG010000002">
    <property type="protein sequence ID" value="MBD5777887.1"/>
    <property type="molecule type" value="Genomic_DNA"/>
</dbReference>
<dbReference type="SMART" id="SM00829">
    <property type="entry name" value="PKS_ER"/>
    <property type="match status" value="1"/>
</dbReference>
<evidence type="ECO:0000313" key="7">
    <source>
        <dbReference type="Proteomes" id="UP000622317"/>
    </source>
</evidence>
<feature type="domain" description="Enoyl reductase (ER)" evidence="5">
    <location>
        <begin position="10"/>
        <end position="319"/>
    </location>
</feature>